<dbReference type="Pfam" id="PF02320">
    <property type="entry name" value="UCR_hinge"/>
    <property type="match status" value="1"/>
</dbReference>
<evidence type="ECO:0000256" key="2">
    <source>
        <dbReference type="ARBA" id="ARBA00006498"/>
    </source>
</evidence>
<comment type="subcellular location">
    <subcellularLocation>
        <location evidence="1">Mitochondrion inner membrane</location>
    </subcellularLocation>
</comment>
<keyword evidence="3" id="KW-0813">Transport</keyword>
<gene>
    <name evidence="11" type="ORF">Agabi119p4_11752</name>
</gene>
<keyword evidence="6" id="KW-0249">Electron transport</keyword>
<comment type="caution">
    <text evidence="11">The sequence shown here is derived from an EMBL/GenBank/DDBJ whole genome shotgun (WGS) entry which is preliminary data.</text>
</comment>
<feature type="region of interest" description="Disordered" evidence="9">
    <location>
        <begin position="17"/>
        <end position="61"/>
    </location>
</feature>
<keyword evidence="4" id="KW-0679">Respiratory chain</keyword>
<sequence>MALSDFFSSFMTTIYADSEEKATEPVEETKPVAKEEPAAKEESAAEEEPAEEEEDPEDLQPVIRDECKEKKCAQLAAHFEHCQEKVQSGKGFQHEDCVEELCIPHDALHRSNFARFPLDSVPNRYSTLANLDDNSNSFLAFHLYQPTDPVATPPSVLLESSSLFPSYHRH</sequence>
<dbReference type="InterPro" id="IPR023184">
    <property type="entry name" value="Ubol_cytC_Rdtase_hinge_dom"/>
</dbReference>
<dbReference type="InterPro" id="IPR036811">
    <property type="entry name" value="Ubol_cytC_Rdtase_hinge_dom_sf"/>
</dbReference>
<evidence type="ECO:0000256" key="3">
    <source>
        <dbReference type="ARBA" id="ARBA00022448"/>
    </source>
</evidence>
<accession>A0A8H7C070</accession>
<comment type="similarity">
    <text evidence="2">Belongs to the UQCRH/QCR6 family.</text>
</comment>
<name>A0A8H7C070_AGABI</name>
<evidence type="ECO:0000259" key="10">
    <source>
        <dbReference type="Pfam" id="PF02320"/>
    </source>
</evidence>
<keyword evidence="5" id="KW-0999">Mitochondrion inner membrane</keyword>
<dbReference type="Proteomes" id="UP000629468">
    <property type="component" value="Unassembled WGS sequence"/>
</dbReference>
<proteinExistence type="inferred from homology"/>
<evidence type="ECO:0000256" key="6">
    <source>
        <dbReference type="ARBA" id="ARBA00022982"/>
    </source>
</evidence>
<evidence type="ECO:0000256" key="9">
    <source>
        <dbReference type="SAM" id="MobiDB-lite"/>
    </source>
</evidence>
<dbReference type="EMBL" id="JABXXO010000016">
    <property type="protein sequence ID" value="KAF7760057.1"/>
    <property type="molecule type" value="Genomic_DNA"/>
</dbReference>
<dbReference type="GO" id="GO:0005743">
    <property type="term" value="C:mitochondrial inner membrane"/>
    <property type="evidence" value="ECO:0007669"/>
    <property type="project" value="UniProtKB-SubCell"/>
</dbReference>
<evidence type="ECO:0000256" key="4">
    <source>
        <dbReference type="ARBA" id="ARBA00022660"/>
    </source>
</evidence>
<evidence type="ECO:0000256" key="7">
    <source>
        <dbReference type="ARBA" id="ARBA00023128"/>
    </source>
</evidence>
<feature type="compositionally biased region" description="Acidic residues" evidence="9">
    <location>
        <begin position="44"/>
        <end position="58"/>
    </location>
</feature>
<evidence type="ECO:0000313" key="11">
    <source>
        <dbReference type="EMBL" id="KAF7760057.1"/>
    </source>
</evidence>
<feature type="domain" description="Ubiquinol-cytochrome C reductase hinge" evidence="10">
    <location>
        <begin position="58"/>
        <end position="102"/>
    </location>
</feature>
<evidence type="ECO:0000256" key="5">
    <source>
        <dbReference type="ARBA" id="ARBA00022792"/>
    </source>
</evidence>
<evidence type="ECO:0000313" key="12">
    <source>
        <dbReference type="Proteomes" id="UP000629468"/>
    </source>
</evidence>
<dbReference type="SUPFAM" id="SSF81531">
    <property type="entry name" value="Non-heme 11 kDa protein of cytochrome bc1 complex (Ubiquinol-cytochrome c reductase)"/>
    <property type="match status" value="1"/>
</dbReference>
<protein>
    <recommendedName>
        <fullName evidence="10">Ubiquinol-cytochrome C reductase hinge domain-containing protein</fullName>
    </recommendedName>
</protein>
<dbReference type="AlphaFoldDB" id="A0A8H7C070"/>
<feature type="compositionally biased region" description="Basic and acidic residues" evidence="9">
    <location>
        <begin position="18"/>
        <end position="43"/>
    </location>
</feature>
<keyword evidence="7" id="KW-0496">Mitochondrion</keyword>
<organism evidence="11 12">
    <name type="scientific">Agaricus bisporus var. burnettii</name>
    <dbReference type="NCBI Taxonomy" id="192524"/>
    <lineage>
        <taxon>Eukaryota</taxon>
        <taxon>Fungi</taxon>
        <taxon>Dikarya</taxon>
        <taxon>Basidiomycota</taxon>
        <taxon>Agaricomycotina</taxon>
        <taxon>Agaricomycetes</taxon>
        <taxon>Agaricomycetidae</taxon>
        <taxon>Agaricales</taxon>
        <taxon>Agaricineae</taxon>
        <taxon>Agaricaceae</taxon>
        <taxon>Agaricus</taxon>
    </lineage>
</organism>
<dbReference type="Gene3D" id="1.10.287.20">
    <property type="entry name" value="Ubiquinol-cytochrome C reductase hinge domain"/>
    <property type="match status" value="1"/>
</dbReference>
<keyword evidence="8" id="KW-0472">Membrane</keyword>
<evidence type="ECO:0000256" key="1">
    <source>
        <dbReference type="ARBA" id="ARBA00004273"/>
    </source>
</evidence>
<evidence type="ECO:0000256" key="8">
    <source>
        <dbReference type="ARBA" id="ARBA00023136"/>
    </source>
</evidence>
<reference evidence="11 12" key="1">
    <citation type="journal article" name="Sci. Rep.">
        <title>Telomere-to-telomere assembled and centromere annotated genomes of the two main subspecies of the button mushroom Agaricus bisporus reveal especially polymorphic chromosome ends.</title>
        <authorList>
            <person name="Sonnenberg A.S.M."/>
            <person name="Sedaghat-Telgerd N."/>
            <person name="Lavrijssen B."/>
            <person name="Ohm R.A."/>
            <person name="Hendrickx P.M."/>
            <person name="Scholtmeijer K."/>
            <person name="Baars J.J.P."/>
            <person name="van Peer A."/>
        </authorList>
    </citation>
    <scope>NUCLEOTIDE SEQUENCE [LARGE SCALE GENOMIC DNA]</scope>
    <source>
        <strain evidence="11 12">H119_p4</strain>
    </source>
</reference>